<evidence type="ECO:0000313" key="15">
    <source>
        <dbReference type="Proteomes" id="UP000654947"/>
    </source>
</evidence>
<dbReference type="SMART" id="SM00822">
    <property type="entry name" value="PKS_KR"/>
    <property type="match status" value="1"/>
</dbReference>
<evidence type="ECO:0000256" key="3">
    <source>
        <dbReference type="ARBA" id="ARBA00022450"/>
    </source>
</evidence>
<dbReference type="InterPro" id="IPR029058">
    <property type="entry name" value="AB_hydrolase_fold"/>
</dbReference>
<keyword evidence="5" id="KW-0597">Phosphoprotein</keyword>
<dbReference type="Pfam" id="PF22621">
    <property type="entry name" value="CurL-like_PKS_C"/>
    <property type="match status" value="1"/>
</dbReference>
<evidence type="ECO:0000256" key="7">
    <source>
        <dbReference type="ARBA" id="ARBA00022737"/>
    </source>
</evidence>
<feature type="compositionally biased region" description="Polar residues" evidence="10">
    <location>
        <begin position="1475"/>
        <end position="1485"/>
    </location>
</feature>
<dbReference type="PROSITE" id="PS52019">
    <property type="entry name" value="PKS_MFAS_DH"/>
    <property type="match status" value="1"/>
</dbReference>
<feature type="region of interest" description="Disordered" evidence="10">
    <location>
        <begin position="1"/>
        <end position="23"/>
    </location>
</feature>
<dbReference type="Gene3D" id="3.40.47.10">
    <property type="match status" value="3"/>
</dbReference>
<dbReference type="PROSITE" id="PS50075">
    <property type="entry name" value="CARRIER"/>
    <property type="match status" value="3"/>
</dbReference>
<dbReference type="InterPro" id="IPR032821">
    <property type="entry name" value="PKS_assoc"/>
</dbReference>
<dbReference type="InterPro" id="IPR049551">
    <property type="entry name" value="PKS_DH_C"/>
</dbReference>
<dbReference type="GO" id="GO:0031177">
    <property type="term" value="F:phosphopantetheine binding"/>
    <property type="evidence" value="ECO:0007669"/>
    <property type="project" value="InterPro"/>
</dbReference>
<dbReference type="SMART" id="SM00825">
    <property type="entry name" value="PKS_KS"/>
    <property type="match status" value="3"/>
</dbReference>
<dbReference type="InterPro" id="IPR050091">
    <property type="entry name" value="PKS_NRPS_Biosynth_Enz"/>
</dbReference>
<evidence type="ECO:0000256" key="4">
    <source>
        <dbReference type="ARBA" id="ARBA00022490"/>
    </source>
</evidence>
<dbReference type="Pfam" id="PF21394">
    <property type="entry name" value="Beta-ketacyl_N"/>
    <property type="match status" value="1"/>
</dbReference>
<feature type="domain" description="Ketosynthase family 3 (KS3)" evidence="12">
    <location>
        <begin position="25"/>
        <end position="450"/>
    </location>
</feature>
<dbReference type="SMART" id="SM00826">
    <property type="entry name" value="PKS_DH"/>
    <property type="match status" value="1"/>
</dbReference>
<keyword evidence="8" id="KW-0511">Multifunctional enzyme</keyword>
<evidence type="ECO:0000256" key="5">
    <source>
        <dbReference type="ARBA" id="ARBA00022553"/>
    </source>
</evidence>
<dbReference type="SUPFAM" id="SSF53901">
    <property type="entry name" value="Thiolase-like"/>
    <property type="match status" value="3"/>
</dbReference>
<dbReference type="InterPro" id="IPR018201">
    <property type="entry name" value="Ketoacyl_synth_AS"/>
</dbReference>
<dbReference type="SMART" id="SM01294">
    <property type="entry name" value="PKS_PP_betabranch"/>
    <property type="match status" value="1"/>
</dbReference>
<dbReference type="FunFam" id="3.40.47.10:FF:000019">
    <property type="entry name" value="Polyketide synthase type I"/>
    <property type="match status" value="3"/>
</dbReference>
<dbReference type="Pfam" id="PF21089">
    <property type="entry name" value="PKS_DH_N"/>
    <property type="match status" value="1"/>
</dbReference>
<evidence type="ECO:0000259" key="13">
    <source>
        <dbReference type="PROSITE" id="PS52019"/>
    </source>
</evidence>
<evidence type="ECO:0000256" key="8">
    <source>
        <dbReference type="ARBA" id="ARBA00023268"/>
    </source>
</evidence>
<dbReference type="InterPro" id="IPR014031">
    <property type="entry name" value="Ketoacyl_synth_C"/>
</dbReference>
<keyword evidence="7" id="KW-0677">Repeat</keyword>
<dbReference type="CDD" id="cd00833">
    <property type="entry name" value="PKS"/>
    <property type="match status" value="3"/>
</dbReference>
<keyword evidence="4" id="KW-0963">Cytoplasm</keyword>
<feature type="domain" description="Ketosynthase family 3 (KS3)" evidence="12">
    <location>
        <begin position="2355"/>
        <end position="2783"/>
    </location>
</feature>
<organism evidence="14 15">
    <name type="scientific">Nocardiopsis kunsanensis</name>
    <dbReference type="NCBI Taxonomy" id="141693"/>
    <lineage>
        <taxon>Bacteria</taxon>
        <taxon>Bacillati</taxon>
        <taxon>Actinomycetota</taxon>
        <taxon>Actinomycetes</taxon>
        <taxon>Streptosporangiales</taxon>
        <taxon>Nocardiopsidaceae</taxon>
        <taxon>Nocardiopsis</taxon>
    </lineage>
</organism>
<feature type="domain" description="Carrier" evidence="11">
    <location>
        <begin position="1389"/>
        <end position="1462"/>
    </location>
</feature>
<dbReference type="PROSITE" id="PS00012">
    <property type="entry name" value="PHOSPHOPANTETHEINE"/>
    <property type="match status" value="1"/>
</dbReference>
<dbReference type="InterPro" id="IPR036736">
    <property type="entry name" value="ACP-like_sf"/>
</dbReference>
<evidence type="ECO:0000256" key="10">
    <source>
        <dbReference type="SAM" id="MobiDB-lite"/>
    </source>
</evidence>
<evidence type="ECO:0000313" key="14">
    <source>
        <dbReference type="EMBL" id="GHD31583.1"/>
    </source>
</evidence>
<comment type="caution">
    <text evidence="14">The sequence shown here is derived from an EMBL/GenBank/DDBJ whole genome shotgun (WGS) entry which is preliminary data.</text>
</comment>
<dbReference type="SUPFAM" id="SSF51735">
    <property type="entry name" value="NAD(P)-binding Rossmann-fold domains"/>
    <property type="match status" value="2"/>
</dbReference>
<feature type="active site" description="Proton donor; for dehydratase activity" evidence="9">
    <location>
        <position position="821"/>
    </location>
</feature>
<dbReference type="InterPro" id="IPR013968">
    <property type="entry name" value="PKS_KR"/>
</dbReference>
<name>A0A918XH94_9ACTN</name>
<comment type="subcellular location">
    <subcellularLocation>
        <location evidence="1">Cytoplasm</location>
    </subcellularLocation>
</comment>
<gene>
    <name evidence="14" type="ORF">GCM10007147_34480</name>
</gene>
<dbReference type="Pfam" id="PF22336">
    <property type="entry name" value="RhiE-like_linker"/>
    <property type="match status" value="2"/>
</dbReference>
<dbReference type="InterPro" id="IPR054514">
    <property type="entry name" value="RhiE-like_linker"/>
</dbReference>
<dbReference type="GO" id="GO:0004315">
    <property type="term" value="F:3-oxoacyl-[acyl-carrier-protein] synthase activity"/>
    <property type="evidence" value="ECO:0007669"/>
    <property type="project" value="InterPro"/>
</dbReference>
<dbReference type="Gene3D" id="3.40.50.1820">
    <property type="entry name" value="alpha/beta hydrolase"/>
    <property type="match status" value="1"/>
</dbReference>
<dbReference type="InterPro" id="IPR006162">
    <property type="entry name" value="Ppantetheine_attach_site"/>
</dbReference>
<dbReference type="InterPro" id="IPR009081">
    <property type="entry name" value="PP-bd_ACP"/>
</dbReference>
<evidence type="ECO:0000256" key="1">
    <source>
        <dbReference type="ARBA" id="ARBA00004496"/>
    </source>
</evidence>
<dbReference type="InterPro" id="IPR049552">
    <property type="entry name" value="PKS_DH_N"/>
</dbReference>
<dbReference type="InterPro" id="IPR020841">
    <property type="entry name" value="PKS_Beta-ketoAc_synthase_dom"/>
</dbReference>
<reference evidence="14 15" key="1">
    <citation type="journal article" date="2014" name="Int. J. Syst. Evol. Microbiol.">
        <title>Complete genome sequence of Corynebacterium casei LMG S-19264T (=DSM 44701T), isolated from a smear-ripened cheese.</title>
        <authorList>
            <consortium name="US DOE Joint Genome Institute (JGI-PGF)"/>
            <person name="Walter F."/>
            <person name="Albersmeier A."/>
            <person name="Kalinowski J."/>
            <person name="Ruckert C."/>
        </authorList>
    </citation>
    <scope>NUCLEOTIDE SEQUENCE [LARGE SCALE GENOMIC DNA]</scope>
    <source>
        <strain evidence="14 15">KCTC 19473</strain>
    </source>
</reference>
<keyword evidence="3" id="KW-0596">Phosphopantetheine</keyword>
<dbReference type="Pfam" id="PF02801">
    <property type="entry name" value="Ketoacyl-synt_C"/>
    <property type="match status" value="3"/>
</dbReference>
<dbReference type="CDD" id="cd08953">
    <property type="entry name" value="KR_2_SDR_x"/>
    <property type="match status" value="1"/>
</dbReference>
<feature type="region of interest" description="N-terminal hotdog fold" evidence="9">
    <location>
        <begin position="625"/>
        <end position="747"/>
    </location>
</feature>
<dbReference type="Pfam" id="PF00975">
    <property type="entry name" value="Thioesterase"/>
    <property type="match status" value="1"/>
</dbReference>
<dbReference type="GO" id="GO:0005737">
    <property type="term" value="C:cytoplasm"/>
    <property type="evidence" value="ECO:0007669"/>
    <property type="project" value="UniProtKB-SubCell"/>
</dbReference>
<protein>
    <recommendedName>
        <fullName evidence="16">SDR family NAD(P)-dependent oxidoreductase</fullName>
    </recommendedName>
</protein>
<dbReference type="Pfam" id="PF08659">
    <property type="entry name" value="KR"/>
    <property type="match status" value="1"/>
</dbReference>
<keyword evidence="15" id="KW-1185">Reference proteome</keyword>
<dbReference type="InterPro" id="IPR029063">
    <property type="entry name" value="SAM-dependent_MTases_sf"/>
</dbReference>
<dbReference type="PANTHER" id="PTHR43775:SF37">
    <property type="entry name" value="SI:DKEY-61P9.11"/>
    <property type="match status" value="1"/>
</dbReference>
<evidence type="ECO:0000259" key="12">
    <source>
        <dbReference type="PROSITE" id="PS52004"/>
    </source>
</evidence>
<dbReference type="InterPro" id="IPR049900">
    <property type="entry name" value="PKS_mFAS_DH"/>
</dbReference>
<keyword evidence="6" id="KW-0808">Transferase</keyword>
<feature type="region of interest" description="C-terminal hotdog fold" evidence="9">
    <location>
        <begin position="760"/>
        <end position="900"/>
    </location>
</feature>
<dbReference type="Pfam" id="PF08242">
    <property type="entry name" value="Methyltransf_12"/>
    <property type="match status" value="1"/>
</dbReference>
<dbReference type="SUPFAM" id="SSF53335">
    <property type="entry name" value="S-adenosyl-L-methionine-dependent methyltransferases"/>
    <property type="match status" value="1"/>
</dbReference>
<evidence type="ECO:0000256" key="2">
    <source>
        <dbReference type="ARBA" id="ARBA00004792"/>
    </source>
</evidence>
<dbReference type="InterPro" id="IPR020807">
    <property type="entry name" value="PKS_DH"/>
</dbReference>
<dbReference type="InterPro" id="IPR057326">
    <property type="entry name" value="KR_dom"/>
</dbReference>
<dbReference type="InterPro" id="IPR036291">
    <property type="entry name" value="NAD(P)-bd_dom_sf"/>
</dbReference>
<feature type="region of interest" description="Disordered" evidence="10">
    <location>
        <begin position="1471"/>
        <end position="1497"/>
    </location>
</feature>
<feature type="domain" description="Carrier" evidence="11">
    <location>
        <begin position="2970"/>
        <end position="3047"/>
    </location>
</feature>
<dbReference type="CDD" id="cd02440">
    <property type="entry name" value="AdoMet_MTases"/>
    <property type="match status" value="1"/>
</dbReference>
<dbReference type="GO" id="GO:0004312">
    <property type="term" value="F:fatty acid synthase activity"/>
    <property type="evidence" value="ECO:0007669"/>
    <property type="project" value="TreeGrafter"/>
</dbReference>
<feature type="region of interest" description="Disordered" evidence="10">
    <location>
        <begin position="2200"/>
        <end position="2236"/>
    </location>
</feature>
<feature type="region of interest" description="Disordered" evidence="10">
    <location>
        <begin position="2139"/>
        <end position="2158"/>
    </location>
</feature>
<evidence type="ECO:0008006" key="16">
    <source>
        <dbReference type="Google" id="ProtNLM"/>
    </source>
</evidence>
<comment type="pathway">
    <text evidence="2">Antibiotic biosynthesis.</text>
</comment>
<dbReference type="InterPro" id="IPR014030">
    <property type="entry name" value="Ketoacyl_synth_N"/>
</dbReference>
<dbReference type="Gene3D" id="3.10.129.110">
    <property type="entry name" value="Polyketide synthase dehydratase"/>
    <property type="match status" value="1"/>
</dbReference>
<dbReference type="InterPro" id="IPR016039">
    <property type="entry name" value="Thiolase-like"/>
</dbReference>
<dbReference type="GO" id="GO:0006633">
    <property type="term" value="P:fatty acid biosynthetic process"/>
    <property type="evidence" value="ECO:0007669"/>
    <property type="project" value="InterPro"/>
</dbReference>
<dbReference type="Pfam" id="PF00109">
    <property type="entry name" value="ketoacyl-synt"/>
    <property type="match status" value="3"/>
</dbReference>
<dbReference type="InterPro" id="IPR001031">
    <property type="entry name" value="Thioesterase"/>
</dbReference>
<evidence type="ECO:0000256" key="6">
    <source>
        <dbReference type="ARBA" id="ARBA00022679"/>
    </source>
</evidence>
<dbReference type="PROSITE" id="PS00606">
    <property type="entry name" value="KS3_1"/>
    <property type="match status" value="2"/>
</dbReference>
<dbReference type="Pfam" id="PF14765">
    <property type="entry name" value="PS-DH"/>
    <property type="match status" value="1"/>
</dbReference>
<feature type="active site" description="Proton acceptor; for dehydratase activity" evidence="9">
    <location>
        <position position="662"/>
    </location>
</feature>
<dbReference type="Gene3D" id="3.40.50.720">
    <property type="entry name" value="NAD(P)-binding Rossmann-like Domain"/>
    <property type="match status" value="1"/>
</dbReference>
<dbReference type="EMBL" id="BMXL01000021">
    <property type="protein sequence ID" value="GHD31583.1"/>
    <property type="molecule type" value="Genomic_DNA"/>
</dbReference>
<dbReference type="SMART" id="SM00823">
    <property type="entry name" value="PKS_PP"/>
    <property type="match status" value="3"/>
</dbReference>
<dbReference type="PROSITE" id="PS52004">
    <property type="entry name" value="KS3_2"/>
    <property type="match status" value="3"/>
</dbReference>
<dbReference type="PANTHER" id="PTHR43775">
    <property type="entry name" value="FATTY ACID SYNTHASE"/>
    <property type="match status" value="1"/>
</dbReference>
<dbReference type="InterPro" id="IPR042104">
    <property type="entry name" value="PKS_dehydratase_sf"/>
</dbReference>
<dbReference type="Proteomes" id="UP000654947">
    <property type="component" value="Unassembled WGS sequence"/>
</dbReference>
<dbReference type="Gene3D" id="1.10.1240.100">
    <property type="match status" value="2"/>
</dbReference>
<feature type="domain" description="Carrier" evidence="11">
    <location>
        <begin position="2237"/>
        <end position="2314"/>
    </location>
</feature>
<dbReference type="SUPFAM" id="SSF47336">
    <property type="entry name" value="ACP-like"/>
    <property type="match status" value="3"/>
</dbReference>
<feature type="domain" description="Ketosynthase family 3 (KS3)" evidence="12">
    <location>
        <begin position="1512"/>
        <end position="1930"/>
    </location>
</feature>
<dbReference type="SUPFAM" id="SSF53474">
    <property type="entry name" value="alpha/beta-Hydrolases"/>
    <property type="match status" value="1"/>
</dbReference>
<sequence length="3738" mass="401496">MAELRSAPAHSVTPAAEGGTEEGDVRRVAVIGLDGRFSGAADPGEFWRDLSGGVCSVREVPAERWDAERYYDPDPAAPGRTNSRWGGFLDSVDSFDPLFFNISGHEAERMDPQQRLFLETAWTALEDAGYATGGTDGLDCGVFAGAPASDYVSDSQRSGIDADAQVLMGNDTAILPARISYLLNLRGPSIALNTACSSSLVAIQLACQAIESGQCEMALAGGVCLFVGPGFYISASKAQMLSPRGLCRTFDEEADGFVPGEGAGVVVLKDLEAALRDGDHVRGVVLAGDTNQDGKTNGITAPSAKAQADVQASTYHRAGISPESISLVEAHGTGTPLGDPIEVDALTRSFRRFTDRAGFCAIGSVKTNIGHTGQAAGVAGLIKVLLALEHETIPPSLHFSKENPRIGFSETPFHVPTEPLPWPRTPGAPRRAALSSFGYSGTNAHLVVEEPPVAPRRTEGAGDQLFLFSAKTREALEARITDMRDLLRGTGAGVHLPDVAFTLHAGRMHFPYRAAVVAGDADELAEALEAELREGVREVPKLGTAEKRRSALKLREELERSARGGERRRVLEEAAGLYERGLTPDPESFFDGSESRVPLPTYPFTRERYRIDQPQADGDGEGKTHETPAEEGPGLVLEDLSDGDGPRYLFRPEGAGFLVDDHVVGGKKILAGMASLELARAAGTLSRGTAADRVENVVWHRPLTADHPEGLEIALTSVEEGTRFDIRDAGAQTPGVSGLLRFGSRPPEEPRADLERHGAGRRLSATECYRRFSEIGFDYGPGFRVLESVHGLGDEVVARLGLPTGLTSDPTRHPLHPALLDGALQAMIGLDPDSGEAATPRVPHTLAEVTVHAPLTAACAVHLVRGTDGGFDARIMDEEGRVLVSLLGLTTVPLPAPQSGERILRFVPELLPLTTIPAREPARATLVLDTDGGHAERLRAEEDGTFVLVTPGRSLRRITEEHFELDPESPEDHARLMDSLPQGSRPERILVFWDLPAAAWEDDPGGLDPDRSFHRLLALCQAFSARARTEPLTVRVACAEGASSPLGAFARTVRSEEPDLYLQAVGLPGGPGDGGAGSVARDVLLGAGSREEPAELRVLRDGTVLCPSFRELPPPGDSAGSDIRSTGFYLITGGAGHAGRILADHLLSLGARVLLTGRSEPSRAFGEELSARSDRRLSYARADAADPVGMARVLAGARAEFGALNGIVHAAGVVRDRLMAAKSAEQADEVIGAKIRGIRVLDRLTESDPLDFVVLCSSLTAAVGNVGQVDYAYANAALDAFAEERELLRERGERQGRTVSVAWPAWAGGMATASDRPEDGPGAWMLGRDEATSLFDEALAFDGPRLSFFKGDPEEIRSVLVAGPSSGEGTVRKEPVGAGPAEDVRGLQEAARSLLARVLAEVLRIPEERISPDEPLDSYGFDSVMVVRLTSRLEKEFGPLAKTLFFEHRSIGELAEYFVRRHPDVLAAKAPSPAVSETSTGTSQAVPPPTGCTATGDSASTAVVPVASSGENGEIAVIGVSGRYPQAPDLDTFWDNLVHGRDGVTEIPEDRWPLAGFYSPDGRPGTSYSKWGGFLDGIDRFDSLFFNISPKEAEAMDPQERLFLESAWHLLEDAGCPRSRLAGGDTGVFVGVMYGHYQLVEGEDGRAGVSSFASVANRVSYFLDLHGPSLALDTMCSSSLTAIHLACESLRRGECSTAIAGGVNLSPHPRKYLQLSQTGFASSDGRCRSFGADGDGYVPGEGVGALLLKPLDAAVADGDTVHAVIRGSAVNHGGRTNGYTVPNPRSQRAAVTEALRRSGTDPSEVGYVEAHGTGTSLGDPIEIAALDGAFAPGGAQVDTVPIGSVKSSIGHLESAAGIAAVTKVLLQMRHGALVPSLHADRPNPEIDFENSPFQVQREFSPWEPKGEYGRVAGVSSFGAGGANAHVILSDHRGGPDQEEHSEQDGSPQILVLSARTREALAESARRTAERLGRHVTGEPRELLPLLAEDLTGRIGGILGLRSGDLHSDDSLAESGLDEVARARLGAELDAVYGLRGDDLPPAPDTVDELAANLVELHRDALRSFFGVDGGPAPTFRRERPRLADIAHTLQRGREAMQERMAFVARDLATAVRTLTAFAEGSTAPVPVFRGTAPAHPVVSTGADGNGDPATAGPGPLDGQAMEELARLWTVGTDIDWRPLHSGRRRTVSLPGYPFTADRHWISESPAVPQTPSTPRTERSVRTSETPPQPTAPPAPKELLASVRRQVVELAARAIGLDPERMEAPVGLNDYGFDSMSFKDLAGRISDHYGVDFSPALFFERPSPEAIAQWLVEEHGDRLSDTVPVGPPESAGSAGTALSDPSQTFAVHQGQEDEGTEPIAIIGMSGRFPGSPGLDRYWENLRDQRDLVTEIPSERWDWRELDSESLPPEERCPFRWGAFIEGADRFDPLFFGISPAEAEMMDPQQRVLLETVWSTFEDAGYRPSELGGSDIGLFAGIQFNDYQHLMHEAGVLNAQAALGNEHSISVNRISYLLDLHGPSEPVNTACSSSLVAVHRAIRSLRSGESSMAVAGGVALNLSSHSTVAAGMMGLLSSDGRCKTLDSRANGYVKGEGVGTVLLKPLSRALADGDHVHAVIRGTSVNHGGRSASLTSPNPQAQARLLRSAWEEAGVSSDSVGYLELHGTGTELGDPVEINGIKSAFGSGAGPVSCGIGSVKTNIGHLEPASGIAGLLKLVLSIRHRTLPGIVHLDQVNPYVDLEGTPFQIVRETMPWEPFADGRGGRTPLRAGVSSFGFGGVNAHAVVEQHLPPQRREEEQPDDRDLVFVFSAHTEEALEGVLTRFRERAERWEEEGDRPSAGAVAFTLRSGREEMAERLAVVATDLASLRTALGNFLDGADPGAGVYRGRAEASGTEEAKDAPALARAWVRGAEVDWDTVLPLPGVRTPLPTYPFAGRRYWFPEPEHPKHGFPGAEVGRAAGPGNAQGPVPQPGLSGQELVQGVLHNLLVGKLKLEEGELDDDRDLQDFGVDSMLSAMIMQTVQEELDVQLPLTALVDHPTVRSLARYIFEEEFEGRDPEYLAGAAAGQGAAGASARKQGNTLPPEILPINTRGEGQTSFWVHGATGYSTWFQELSDMLGPDYPLYAFQAKGTDGRSMPHSLEEMVDHYVECVRMVQPEGPYVLGGYSFGGLIAMNMARKLSEEGETIRHLVMFDTYPATQEVFDRHVGIYDEDFLQTYLTNYFLKVDRYPERAIRKEDIAHLPASLRVAELAKLAKERGQKRISADDIYFYLSGGLTCSAHSEGIYQQYEMLPYDASPVLFFQATDGFTGRASALYWEPTRILDGYDYLEPWKEIVQDDFRVVELDNDHLNMLENPTLPIAARQIEGVLRQPPALDPERYENFSSAFEAVTEFGAQLLADRLRDAGVLPAAGGSTSREELADHLGVEGPEREGMLHACVDILEREGYLRPDGNRLMATPELDAVERLSEGDAARARAEELAAEHHEAADYLPLLLACQEAIPEVLSGSRPGTDVVFPDGSMELVAEVYKGNLQSEYHNKLVAERVREHVRSFARRFPRSTAHVFEVGAGTGATSAAVLEALSEDTERLRYFYTDIGPAFLRVAEDRFGTEGGFLDFTVYDIEGAPEPQGIEPCSMDVVVASNVLHTTRRVDRTLSQCSALLKTGGVLILNELTDRLDYNTLTFGLTPGWWAFEDERIQGTPLLRASGWKAALQEAGFTDVEFHGVPGLECDEHSQCVIVGLKR</sequence>
<proteinExistence type="predicted"/>
<dbReference type="Gene3D" id="1.10.1200.10">
    <property type="entry name" value="ACP-like"/>
    <property type="match status" value="3"/>
</dbReference>
<feature type="region of interest" description="Disordered" evidence="10">
    <location>
        <begin position="609"/>
        <end position="637"/>
    </location>
</feature>
<evidence type="ECO:0000256" key="9">
    <source>
        <dbReference type="PROSITE-ProRule" id="PRU01363"/>
    </source>
</evidence>
<dbReference type="Gene3D" id="3.30.70.3290">
    <property type="match status" value="1"/>
</dbReference>
<dbReference type="Pfam" id="PF00550">
    <property type="entry name" value="PP-binding"/>
    <property type="match status" value="3"/>
</dbReference>
<dbReference type="InterPro" id="IPR020806">
    <property type="entry name" value="PKS_PP-bd"/>
</dbReference>
<dbReference type="InterPro" id="IPR013217">
    <property type="entry name" value="Methyltransf_12"/>
</dbReference>
<accession>A0A918XH94</accession>
<feature type="domain" description="PKS/mFAS DH" evidence="13">
    <location>
        <begin position="625"/>
        <end position="900"/>
    </location>
</feature>
<dbReference type="InterPro" id="IPR049490">
    <property type="entry name" value="C883_1060-like_KR_N"/>
</dbReference>
<dbReference type="Gene3D" id="3.40.50.150">
    <property type="entry name" value="Vaccinia Virus protein VP39"/>
    <property type="match status" value="1"/>
</dbReference>
<feature type="compositionally biased region" description="Pro residues" evidence="10">
    <location>
        <begin position="2226"/>
        <end position="2235"/>
    </location>
</feature>
<evidence type="ECO:0000259" key="11">
    <source>
        <dbReference type="PROSITE" id="PS50075"/>
    </source>
</evidence>
<dbReference type="Pfam" id="PF16197">
    <property type="entry name" value="KAsynt_C_assoc"/>
    <property type="match status" value="1"/>
</dbReference>